<dbReference type="EMBL" id="JBHTJA010000024">
    <property type="protein sequence ID" value="MFD0901721.1"/>
    <property type="molecule type" value="Genomic_DNA"/>
</dbReference>
<feature type="non-terminal residue" evidence="2">
    <location>
        <position position="1"/>
    </location>
</feature>
<sequence length="80" mass="7842">LAATGAWGRRLPVPHGLPRTVAWAGTVAGAALGVSAVALTVASALAANWPLAALIAVLAVASHAKVAASARACRHCARLA</sequence>
<keyword evidence="1" id="KW-0812">Transmembrane</keyword>
<feature type="transmembrane region" description="Helical" evidence="1">
    <location>
        <begin position="51"/>
        <end position="68"/>
    </location>
</feature>
<reference evidence="3" key="1">
    <citation type="journal article" date="2019" name="Int. J. Syst. Evol. Microbiol.">
        <title>The Global Catalogue of Microorganisms (GCM) 10K type strain sequencing project: providing services to taxonomists for standard genome sequencing and annotation.</title>
        <authorList>
            <consortium name="The Broad Institute Genomics Platform"/>
            <consortium name="The Broad Institute Genome Sequencing Center for Infectious Disease"/>
            <person name="Wu L."/>
            <person name="Ma J."/>
        </authorList>
    </citation>
    <scope>NUCLEOTIDE SEQUENCE [LARGE SCALE GENOMIC DNA]</scope>
    <source>
        <strain evidence="3">JCM 31202</strain>
    </source>
</reference>
<keyword evidence="1" id="KW-0472">Membrane</keyword>
<proteinExistence type="predicted"/>
<feature type="transmembrane region" description="Helical" evidence="1">
    <location>
        <begin position="21"/>
        <end position="45"/>
    </location>
</feature>
<evidence type="ECO:0000256" key="1">
    <source>
        <dbReference type="SAM" id="Phobius"/>
    </source>
</evidence>
<dbReference type="Proteomes" id="UP001596972">
    <property type="component" value="Unassembled WGS sequence"/>
</dbReference>
<name>A0ABW3EMY3_9ACTN</name>
<evidence type="ECO:0000313" key="3">
    <source>
        <dbReference type="Proteomes" id="UP001596972"/>
    </source>
</evidence>
<organism evidence="2 3">
    <name type="scientific">Actinomadura sediminis</name>
    <dbReference type="NCBI Taxonomy" id="1038904"/>
    <lineage>
        <taxon>Bacteria</taxon>
        <taxon>Bacillati</taxon>
        <taxon>Actinomycetota</taxon>
        <taxon>Actinomycetes</taxon>
        <taxon>Streptosporangiales</taxon>
        <taxon>Thermomonosporaceae</taxon>
        <taxon>Actinomadura</taxon>
    </lineage>
</organism>
<accession>A0ABW3EMY3</accession>
<gene>
    <name evidence="2" type="ORF">ACFQ11_15075</name>
</gene>
<keyword evidence="1" id="KW-1133">Transmembrane helix</keyword>
<protein>
    <submittedName>
        <fullName evidence="2">Uncharacterized protein</fullName>
    </submittedName>
</protein>
<evidence type="ECO:0000313" key="2">
    <source>
        <dbReference type="EMBL" id="MFD0901721.1"/>
    </source>
</evidence>
<keyword evidence="3" id="KW-1185">Reference proteome</keyword>
<comment type="caution">
    <text evidence="2">The sequence shown here is derived from an EMBL/GenBank/DDBJ whole genome shotgun (WGS) entry which is preliminary data.</text>
</comment>